<dbReference type="PANTHER" id="PTHR11353">
    <property type="entry name" value="CHAPERONIN"/>
    <property type="match status" value="1"/>
</dbReference>
<evidence type="ECO:0000256" key="3">
    <source>
        <dbReference type="ARBA" id="ARBA00023186"/>
    </source>
</evidence>
<proteinExistence type="predicted"/>
<dbReference type="GO" id="GO:0005524">
    <property type="term" value="F:ATP binding"/>
    <property type="evidence" value="ECO:0007669"/>
    <property type="project" value="UniProtKB-KW"/>
</dbReference>
<dbReference type="Pfam" id="PF00118">
    <property type="entry name" value="Cpn60_TCP1"/>
    <property type="match status" value="1"/>
</dbReference>
<accession>A0A5C3KCR9</accession>
<evidence type="ECO:0000256" key="2">
    <source>
        <dbReference type="ARBA" id="ARBA00022840"/>
    </source>
</evidence>
<dbReference type="Gene3D" id="1.10.560.10">
    <property type="entry name" value="GroEL-like equatorial domain"/>
    <property type="match status" value="1"/>
</dbReference>
<dbReference type="Proteomes" id="UP000307440">
    <property type="component" value="Unassembled WGS sequence"/>
</dbReference>
<keyword evidence="3" id="KW-0143">Chaperone</keyword>
<feature type="region of interest" description="Disordered" evidence="4">
    <location>
        <begin position="134"/>
        <end position="173"/>
    </location>
</feature>
<dbReference type="AlphaFoldDB" id="A0A5C3KCR9"/>
<keyword evidence="2" id="KW-0067">ATP-binding</keyword>
<dbReference type="STRING" id="230819.A0A5C3KCR9"/>
<dbReference type="InterPro" id="IPR002423">
    <property type="entry name" value="Cpn60/GroEL/TCP-1"/>
</dbReference>
<evidence type="ECO:0000256" key="1">
    <source>
        <dbReference type="ARBA" id="ARBA00022741"/>
    </source>
</evidence>
<name>A0A5C3KCR9_COPMA</name>
<evidence type="ECO:0000313" key="6">
    <source>
        <dbReference type="Proteomes" id="UP000307440"/>
    </source>
</evidence>
<dbReference type="GO" id="GO:0140662">
    <property type="term" value="F:ATP-dependent protein folding chaperone"/>
    <property type="evidence" value="ECO:0007669"/>
    <property type="project" value="InterPro"/>
</dbReference>
<organism evidence="5 6">
    <name type="scientific">Coprinopsis marcescibilis</name>
    <name type="common">Agaric fungus</name>
    <name type="synonym">Psathyrella marcescibilis</name>
    <dbReference type="NCBI Taxonomy" id="230819"/>
    <lineage>
        <taxon>Eukaryota</taxon>
        <taxon>Fungi</taxon>
        <taxon>Dikarya</taxon>
        <taxon>Basidiomycota</taxon>
        <taxon>Agaricomycotina</taxon>
        <taxon>Agaricomycetes</taxon>
        <taxon>Agaricomycetidae</taxon>
        <taxon>Agaricales</taxon>
        <taxon>Agaricineae</taxon>
        <taxon>Psathyrellaceae</taxon>
        <taxon>Coprinopsis</taxon>
    </lineage>
</organism>
<dbReference type="InterPro" id="IPR017998">
    <property type="entry name" value="Chaperone_TCP-1"/>
</dbReference>
<gene>
    <name evidence="5" type="ORF">FA15DRAFT_733558</name>
</gene>
<dbReference type="OrthoDB" id="3224201at2759"/>
<keyword evidence="1" id="KW-0547">Nucleotide-binding</keyword>
<dbReference type="EMBL" id="ML210466">
    <property type="protein sequence ID" value="TFK17761.1"/>
    <property type="molecule type" value="Genomic_DNA"/>
</dbReference>
<dbReference type="InterPro" id="IPR027410">
    <property type="entry name" value="TCP-1-like_intermed_sf"/>
</dbReference>
<evidence type="ECO:0000256" key="4">
    <source>
        <dbReference type="SAM" id="MobiDB-lite"/>
    </source>
</evidence>
<dbReference type="InterPro" id="IPR027413">
    <property type="entry name" value="GROEL-like_equatorial_sf"/>
</dbReference>
<reference evidence="5 6" key="1">
    <citation type="journal article" date="2019" name="Nat. Ecol. Evol.">
        <title>Megaphylogeny resolves global patterns of mushroom evolution.</title>
        <authorList>
            <person name="Varga T."/>
            <person name="Krizsan K."/>
            <person name="Foldi C."/>
            <person name="Dima B."/>
            <person name="Sanchez-Garcia M."/>
            <person name="Sanchez-Ramirez S."/>
            <person name="Szollosi G.J."/>
            <person name="Szarkandi J.G."/>
            <person name="Papp V."/>
            <person name="Albert L."/>
            <person name="Andreopoulos W."/>
            <person name="Angelini C."/>
            <person name="Antonin V."/>
            <person name="Barry K.W."/>
            <person name="Bougher N.L."/>
            <person name="Buchanan P."/>
            <person name="Buyck B."/>
            <person name="Bense V."/>
            <person name="Catcheside P."/>
            <person name="Chovatia M."/>
            <person name="Cooper J."/>
            <person name="Damon W."/>
            <person name="Desjardin D."/>
            <person name="Finy P."/>
            <person name="Geml J."/>
            <person name="Haridas S."/>
            <person name="Hughes K."/>
            <person name="Justo A."/>
            <person name="Karasinski D."/>
            <person name="Kautmanova I."/>
            <person name="Kiss B."/>
            <person name="Kocsube S."/>
            <person name="Kotiranta H."/>
            <person name="LaButti K.M."/>
            <person name="Lechner B.E."/>
            <person name="Liimatainen K."/>
            <person name="Lipzen A."/>
            <person name="Lukacs Z."/>
            <person name="Mihaltcheva S."/>
            <person name="Morgado L.N."/>
            <person name="Niskanen T."/>
            <person name="Noordeloos M.E."/>
            <person name="Ohm R.A."/>
            <person name="Ortiz-Santana B."/>
            <person name="Ovrebo C."/>
            <person name="Racz N."/>
            <person name="Riley R."/>
            <person name="Savchenko A."/>
            <person name="Shiryaev A."/>
            <person name="Soop K."/>
            <person name="Spirin V."/>
            <person name="Szebenyi C."/>
            <person name="Tomsovsky M."/>
            <person name="Tulloss R.E."/>
            <person name="Uehling J."/>
            <person name="Grigoriev I.V."/>
            <person name="Vagvolgyi C."/>
            <person name="Papp T."/>
            <person name="Martin F.M."/>
            <person name="Miettinen O."/>
            <person name="Hibbett D.S."/>
            <person name="Nagy L.G."/>
        </authorList>
    </citation>
    <scope>NUCLEOTIDE SEQUENCE [LARGE SCALE GENOMIC DNA]</scope>
    <source>
        <strain evidence="5 6">CBS 121175</strain>
    </source>
</reference>
<dbReference type="SUPFAM" id="SSF48592">
    <property type="entry name" value="GroEL equatorial domain-like"/>
    <property type="match status" value="1"/>
</dbReference>
<sequence length="173" mass="19087">METRSYVKSVAHPAAKNMIELSRTQDEECGDGTTGVIILAGEILAQLLSQLERDIHPVVIISAYNKALKEALEIVNRTSIPINVNDDKQMLNLIIGTKFSVRWSDLMTRLPPEAVRTVSSEDNGHTIVDIKHYARVEKVPGGGDRGQQGPQGRHDQQGHHPPQHASSHQEPAH</sequence>
<keyword evidence="6" id="KW-1185">Reference proteome</keyword>
<protein>
    <submittedName>
        <fullName evidence="5">Uncharacterized protein</fullName>
    </submittedName>
</protein>
<dbReference type="SUPFAM" id="SSF54849">
    <property type="entry name" value="GroEL-intermediate domain like"/>
    <property type="match status" value="1"/>
</dbReference>
<evidence type="ECO:0000313" key="5">
    <source>
        <dbReference type="EMBL" id="TFK17761.1"/>
    </source>
</evidence>
<dbReference type="Gene3D" id="3.30.260.10">
    <property type="entry name" value="TCP-1-like chaperonin intermediate domain"/>
    <property type="match status" value="1"/>
</dbReference>